<evidence type="ECO:0000313" key="2">
    <source>
        <dbReference type="Proteomes" id="UP001164746"/>
    </source>
</evidence>
<sequence length="296" mass="33201">MILASQDQMDLNMHKMANVCGVLLVYALCCSMDTNCATENTFRPTIDTVYSPYFRSQSMFQANPVKVESPSGDPVLAFFLDRSNRLQSKIEVNMDTEFTATFDVIVVCANPDVGLVAEVTVDGLESISIVGENRFMFSCSNLTGTDLFDPAIILQRQNSSNYVRQREVFVAERQIHVKLISGVIGFGTLHFRLYNLTSGTENYNSRNDTTLHTDQNNKTLVLSEENTYESLTYTVTVVRKIRIVDKLFRICIFCVQIFVATGFGAKLHLDVVKENVLKPIAPCIGLASQYLIMPLR</sequence>
<protein>
    <submittedName>
        <fullName evidence="1">Uncharacterized protein</fullName>
    </submittedName>
</protein>
<dbReference type="EMBL" id="CP111019">
    <property type="protein sequence ID" value="WAR12159.1"/>
    <property type="molecule type" value="Genomic_DNA"/>
</dbReference>
<accession>A0ABY7ETA0</accession>
<reference evidence="1" key="1">
    <citation type="submission" date="2022-11" db="EMBL/GenBank/DDBJ databases">
        <title>Centuries of genome instability and evolution in soft-shell clam transmissible cancer (bioRxiv).</title>
        <authorList>
            <person name="Hart S.F.M."/>
            <person name="Yonemitsu M.A."/>
            <person name="Giersch R.M."/>
            <person name="Beal B.F."/>
            <person name="Arriagada G."/>
            <person name="Davis B.W."/>
            <person name="Ostrander E.A."/>
            <person name="Goff S.P."/>
            <person name="Metzger M.J."/>
        </authorList>
    </citation>
    <scope>NUCLEOTIDE SEQUENCE</scope>
    <source>
        <strain evidence="1">MELC-2E11</strain>
        <tissue evidence="1">Siphon/mantle</tissue>
    </source>
</reference>
<name>A0ABY7ETA0_MYAAR</name>
<keyword evidence="2" id="KW-1185">Reference proteome</keyword>
<proteinExistence type="predicted"/>
<evidence type="ECO:0000313" key="1">
    <source>
        <dbReference type="EMBL" id="WAR12159.1"/>
    </source>
</evidence>
<gene>
    <name evidence="1" type="ORF">MAR_026339</name>
</gene>
<dbReference type="Proteomes" id="UP001164746">
    <property type="component" value="Chromosome 8"/>
</dbReference>
<organism evidence="1 2">
    <name type="scientific">Mya arenaria</name>
    <name type="common">Soft-shell clam</name>
    <dbReference type="NCBI Taxonomy" id="6604"/>
    <lineage>
        <taxon>Eukaryota</taxon>
        <taxon>Metazoa</taxon>
        <taxon>Spiralia</taxon>
        <taxon>Lophotrochozoa</taxon>
        <taxon>Mollusca</taxon>
        <taxon>Bivalvia</taxon>
        <taxon>Autobranchia</taxon>
        <taxon>Heteroconchia</taxon>
        <taxon>Euheterodonta</taxon>
        <taxon>Imparidentia</taxon>
        <taxon>Neoheterodontei</taxon>
        <taxon>Myida</taxon>
        <taxon>Myoidea</taxon>
        <taxon>Myidae</taxon>
        <taxon>Mya</taxon>
    </lineage>
</organism>